<keyword evidence="7" id="KW-1185">Reference proteome</keyword>
<dbReference type="PROSITE" id="PS51257">
    <property type="entry name" value="PROKAR_LIPOPROTEIN"/>
    <property type="match status" value="1"/>
</dbReference>
<dbReference type="InterPro" id="IPR019734">
    <property type="entry name" value="TPR_rpt"/>
</dbReference>
<feature type="region of interest" description="Disordered" evidence="4">
    <location>
        <begin position="192"/>
        <end position="219"/>
    </location>
</feature>
<dbReference type="InterPro" id="IPR050498">
    <property type="entry name" value="Ycf3"/>
</dbReference>
<dbReference type="AlphaFoldDB" id="A0A4R9KEM3"/>
<evidence type="ECO:0000256" key="2">
    <source>
        <dbReference type="ARBA" id="ARBA00022803"/>
    </source>
</evidence>
<evidence type="ECO:0000256" key="3">
    <source>
        <dbReference type="PROSITE-ProRule" id="PRU00339"/>
    </source>
</evidence>
<organism evidence="6 7">
    <name type="scientific">Leptospira sarikeiensis</name>
    <dbReference type="NCBI Taxonomy" id="2484943"/>
    <lineage>
        <taxon>Bacteria</taxon>
        <taxon>Pseudomonadati</taxon>
        <taxon>Spirochaetota</taxon>
        <taxon>Spirochaetia</taxon>
        <taxon>Leptospirales</taxon>
        <taxon>Leptospiraceae</taxon>
        <taxon>Leptospira</taxon>
    </lineage>
</organism>
<dbReference type="SMART" id="SM00028">
    <property type="entry name" value="TPR"/>
    <property type="match status" value="3"/>
</dbReference>
<dbReference type="Gene3D" id="1.25.40.10">
    <property type="entry name" value="Tetratricopeptide repeat domain"/>
    <property type="match status" value="1"/>
</dbReference>
<dbReference type="InterPro" id="IPR011990">
    <property type="entry name" value="TPR-like_helical_dom_sf"/>
</dbReference>
<evidence type="ECO:0000256" key="5">
    <source>
        <dbReference type="SAM" id="SignalP"/>
    </source>
</evidence>
<reference evidence="6" key="1">
    <citation type="journal article" date="2019" name="PLoS Negl. Trop. Dis.">
        <title>Revisiting the worldwide diversity of Leptospira species in the environment.</title>
        <authorList>
            <person name="Vincent A.T."/>
            <person name="Schiettekatte O."/>
            <person name="Bourhy P."/>
            <person name="Veyrier F.J."/>
            <person name="Picardeau M."/>
        </authorList>
    </citation>
    <scope>NUCLEOTIDE SEQUENCE [LARGE SCALE GENOMIC DNA]</scope>
    <source>
        <strain evidence="6">201702455</strain>
    </source>
</reference>
<accession>A0A4R9KEM3</accession>
<dbReference type="PANTHER" id="PTHR44858">
    <property type="entry name" value="TETRATRICOPEPTIDE REPEAT PROTEIN 6"/>
    <property type="match status" value="1"/>
</dbReference>
<gene>
    <name evidence="6" type="ORF">EHQ64_02420</name>
</gene>
<proteinExistence type="predicted"/>
<dbReference type="PROSITE" id="PS50005">
    <property type="entry name" value="TPR"/>
    <property type="match status" value="1"/>
</dbReference>
<evidence type="ECO:0000313" key="6">
    <source>
        <dbReference type="EMBL" id="TGL64329.1"/>
    </source>
</evidence>
<comment type="caution">
    <text evidence="6">The sequence shown here is derived from an EMBL/GenBank/DDBJ whole genome shotgun (WGS) entry which is preliminary data.</text>
</comment>
<feature type="chain" id="PRO_5020640158" evidence="5">
    <location>
        <begin position="23"/>
        <end position="219"/>
    </location>
</feature>
<evidence type="ECO:0000256" key="1">
    <source>
        <dbReference type="ARBA" id="ARBA00022737"/>
    </source>
</evidence>
<keyword evidence="1" id="KW-0677">Repeat</keyword>
<dbReference type="PANTHER" id="PTHR44858:SF1">
    <property type="entry name" value="UDP-N-ACETYLGLUCOSAMINE--PEPTIDE N-ACETYLGLUCOSAMINYLTRANSFERASE SPINDLY-RELATED"/>
    <property type="match status" value="1"/>
</dbReference>
<keyword evidence="5" id="KW-0732">Signal</keyword>
<keyword evidence="2 3" id="KW-0802">TPR repeat</keyword>
<feature type="repeat" description="TPR" evidence="3">
    <location>
        <begin position="26"/>
        <end position="59"/>
    </location>
</feature>
<dbReference type="OrthoDB" id="343935at2"/>
<dbReference type="EMBL" id="RQGF01000008">
    <property type="protein sequence ID" value="TGL64329.1"/>
    <property type="molecule type" value="Genomic_DNA"/>
</dbReference>
<name>A0A4R9KEM3_9LEPT</name>
<protein>
    <submittedName>
        <fullName evidence="6">Uncharacterized protein</fullName>
    </submittedName>
</protein>
<feature type="signal peptide" evidence="5">
    <location>
        <begin position="1"/>
        <end position="22"/>
    </location>
</feature>
<evidence type="ECO:0000256" key="4">
    <source>
        <dbReference type="SAM" id="MobiDB-lite"/>
    </source>
</evidence>
<dbReference type="Proteomes" id="UP000297762">
    <property type="component" value="Unassembled WGS sequence"/>
</dbReference>
<dbReference type="SUPFAM" id="SSF48452">
    <property type="entry name" value="TPR-like"/>
    <property type="match status" value="1"/>
</dbReference>
<sequence>MKVWVRVIIMAVLLISMTSCSSKEESLKYYSIGLKAYSEKNLKIAIENFEKAIDQDKKNISARNMLGKSYYYSQRFEDSKKVFDDIVDDFPGNASAHVWSARILMYENPTPEKVKEAKEKLLYAIQLDDANPDAHYHLAKLYEYEGNVVNALLEYNSALKLGSQISRIHKDLATLYKKAGMEDRALEHMQALSSSDRIAASGETNNEEEVPKKKKKGLK</sequence>
<evidence type="ECO:0000313" key="7">
    <source>
        <dbReference type="Proteomes" id="UP000297762"/>
    </source>
</evidence>
<dbReference type="Pfam" id="PF14559">
    <property type="entry name" value="TPR_19"/>
    <property type="match status" value="1"/>
</dbReference>